<feature type="compositionally biased region" description="Basic and acidic residues" evidence="2">
    <location>
        <begin position="247"/>
        <end position="265"/>
    </location>
</feature>
<evidence type="ECO:0000256" key="2">
    <source>
        <dbReference type="SAM" id="MobiDB-lite"/>
    </source>
</evidence>
<evidence type="ECO:0000313" key="3">
    <source>
        <dbReference type="EMBL" id="CAH3131912.1"/>
    </source>
</evidence>
<evidence type="ECO:0000256" key="1">
    <source>
        <dbReference type="SAM" id="Coils"/>
    </source>
</evidence>
<name>A0AAU9X098_9CNID</name>
<feature type="compositionally biased region" description="Acidic residues" evidence="2">
    <location>
        <begin position="205"/>
        <end position="217"/>
    </location>
</feature>
<gene>
    <name evidence="3" type="ORF">PMEA_00014891</name>
</gene>
<feature type="coiled-coil region" evidence="1">
    <location>
        <begin position="326"/>
        <end position="353"/>
    </location>
</feature>
<accession>A0AAU9X098</accession>
<dbReference type="AlphaFoldDB" id="A0AAU9X098"/>
<feature type="compositionally biased region" description="Basic and acidic residues" evidence="2">
    <location>
        <begin position="296"/>
        <end position="306"/>
    </location>
</feature>
<sequence length="761" mass="85713">MYVTHLKDIKLNEYVVAVKKYCSIFHVAQECSKCELILKVAGDLMDSGIVPLPALYRKHFRSTYKSDKAIRRVIQLPVVIFRAFGQLFVTEYVEDVDFTKLASCVSHFVPEESLTSGMSRESLKVLCELASSKKGRRLIRVAASHGQTGNQARKSMGISNLHEERERVKEAVKEYEEIKKAVNEIAQAREGALTSFIPTASSDSSDSEYSEGSDGESCEWSSGTEEASALSGQRICDGTEEASDMEDLSRRGVSDGTEKAIEKEGLSRRVVSNGLDSDGVGYSGVSRKKNVEDLSGKEACNYREDSSNAEVTTDSESDDPEDWVELRQAKTMNKDMQEKVKKQRQIFKKYRKRLIAKEVTKRCLLRRRLPKRVSRTLQKYPDIGTDIEEYARENRVGADSWRRTGVLTFTGNARRRPKVTYNRIKSLLEKKYGTRFGYGTIVQLCCARNKRRLSAKRYFGAAKIVSRRARKGFSIKLNVDAHWSCAFYKGLDYLQHKGGLNMTVLNRDDAAGFRLDSTFTHKQHRVLSEAGKPELTTYTDFLNKYTSTLQTSSYMFLETESTPEICVGVVKAHNVHEKNPAQHAADLEKLGEFEETKSVLAREIECVRVDGASDEGPSHAEVQFMWTEKHINHGKICTLVTSRFAGGSYLNEVELQNGCLALGHSNLFIPSTINGSNFDSNGKVDMAKLKANLQAAVDVYISVVNGAPCGGKPIHLIRGAEDNLNQKYQERRQRLRIFLRGSNRQKAELKEKHPEEHRVFC</sequence>
<evidence type="ECO:0000313" key="4">
    <source>
        <dbReference type="Proteomes" id="UP001159428"/>
    </source>
</evidence>
<dbReference type="Proteomes" id="UP001159428">
    <property type="component" value="Unassembled WGS sequence"/>
</dbReference>
<keyword evidence="1" id="KW-0175">Coiled coil</keyword>
<keyword evidence="4" id="KW-1185">Reference proteome</keyword>
<feature type="region of interest" description="Disordered" evidence="2">
    <location>
        <begin position="196"/>
        <end position="265"/>
    </location>
</feature>
<organism evidence="3 4">
    <name type="scientific">Pocillopora meandrina</name>
    <dbReference type="NCBI Taxonomy" id="46732"/>
    <lineage>
        <taxon>Eukaryota</taxon>
        <taxon>Metazoa</taxon>
        <taxon>Cnidaria</taxon>
        <taxon>Anthozoa</taxon>
        <taxon>Hexacorallia</taxon>
        <taxon>Scleractinia</taxon>
        <taxon>Astrocoeniina</taxon>
        <taxon>Pocilloporidae</taxon>
        <taxon>Pocillopora</taxon>
    </lineage>
</organism>
<dbReference type="EMBL" id="CALNXJ010000026">
    <property type="protein sequence ID" value="CAH3131912.1"/>
    <property type="molecule type" value="Genomic_DNA"/>
</dbReference>
<proteinExistence type="predicted"/>
<feature type="region of interest" description="Disordered" evidence="2">
    <location>
        <begin position="296"/>
        <end position="321"/>
    </location>
</feature>
<comment type="caution">
    <text evidence="3">The sequence shown here is derived from an EMBL/GenBank/DDBJ whole genome shotgun (WGS) entry which is preliminary data.</text>
</comment>
<feature type="coiled-coil region" evidence="1">
    <location>
        <begin position="158"/>
        <end position="188"/>
    </location>
</feature>
<reference evidence="3 4" key="1">
    <citation type="submission" date="2022-05" db="EMBL/GenBank/DDBJ databases">
        <authorList>
            <consortium name="Genoscope - CEA"/>
            <person name="William W."/>
        </authorList>
    </citation>
    <scope>NUCLEOTIDE SEQUENCE [LARGE SCALE GENOMIC DNA]</scope>
</reference>
<protein>
    <submittedName>
        <fullName evidence="3">Uncharacterized protein</fullName>
    </submittedName>
</protein>